<dbReference type="SUPFAM" id="SSF48452">
    <property type="entry name" value="TPR-like"/>
    <property type="match status" value="1"/>
</dbReference>
<organism evidence="1 2">
    <name type="scientific">Actinokineospora bangkokensis</name>
    <dbReference type="NCBI Taxonomy" id="1193682"/>
    <lineage>
        <taxon>Bacteria</taxon>
        <taxon>Bacillati</taxon>
        <taxon>Actinomycetota</taxon>
        <taxon>Actinomycetes</taxon>
        <taxon>Pseudonocardiales</taxon>
        <taxon>Pseudonocardiaceae</taxon>
        <taxon>Actinokineospora</taxon>
    </lineage>
</organism>
<keyword evidence="2" id="KW-1185">Reference proteome</keyword>
<evidence type="ECO:0000313" key="2">
    <source>
        <dbReference type="Proteomes" id="UP000186040"/>
    </source>
</evidence>
<dbReference type="PANTHER" id="PTHR47691">
    <property type="entry name" value="REGULATOR-RELATED"/>
    <property type="match status" value="1"/>
</dbReference>
<dbReference type="PANTHER" id="PTHR47691:SF3">
    <property type="entry name" value="HTH-TYPE TRANSCRIPTIONAL REGULATOR RV0890C-RELATED"/>
    <property type="match status" value="1"/>
</dbReference>
<dbReference type="STRING" id="1193682.BJP25_29335"/>
<dbReference type="InterPro" id="IPR036388">
    <property type="entry name" value="WH-like_DNA-bd_sf"/>
</dbReference>
<dbReference type="OrthoDB" id="3349744at2"/>
<dbReference type="Proteomes" id="UP000186040">
    <property type="component" value="Unassembled WGS sequence"/>
</dbReference>
<protein>
    <recommendedName>
        <fullName evidence="3">NB-ARC domain-containing protein</fullName>
    </recommendedName>
</protein>
<accession>A0A1Q9LF87</accession>
<dbReference type="Gene3D" id="1.10.10.10">
    <property type="entry name" value="Winged helix-like DNA-binding domain superfamily/Winged helix DNA-binding domain"/>
    <property type="match status" value="1"/>
</dbReference>
<dbReference type="Gene3D" id="3.40.50.300">
    <property type="entry name" value="P-loop containing nucleotide triphosphate hydrolases"/>
    <property type="match status" value="1"/>
</dbReference>
<reference evidence="1 2" key="1">
    <citation type="submission" date="2016-10" db="EMBL/GenBank/DDBJ databases">
        <title>The Draft Genome Sequence of Actinokineospora bangkokensis 44EHWT reveals the biosynthetic pathway of antifungal compounds Thailandins with unusual extender unit butylmalonyl-CoA.</title>
        <authorList>
            <person name="Greule A."/>
            <person name="Intra B."/>
            <person name="Flemming S."/>
            <person name="Rommel M.G."/>
            <person name="Panbangred W."/>
            <person name="Bechthold A."/>
        </authorList>
    </citation>
    <scope>NUCLEOTIDE SEQUENCE [LARGE SCALE GENOMIC DNA]</scope>
    <source>
        <strain evidence="1 2">44EHW</strain>
    </source>
</reference>
<dbReference type="RefSeq" id="WP_075977371.1">
    <property type="nucleotide sequence ID" value="NZ_MKQR01000026.1"/>
</dbReference>
<sequence>MRTADPGAFVGRAPELSELSRSLVSGVPVVVSGLGGVGKTALARRAAAAALDAGAFTRVLFVDLHGYAPGGGVRAADLFAPLLRVLGLPHGDIPAERSEQASVYPDYLHHLAGTGERVLLVLDNAASRDQVRDVLPPPPHQAVITSRDTLFVDGAARVPLPVLPLADAHAVLGEHPDLADVALACGRLPLALRVAAALLDADPDLTPAALAAELRAAPTSALTYGDLDVGTVFATAHRGLLARGQDTAAQLLVDLAHAPGDSHGLGAAAALLGCAPPAAVHVLRALEQAHLAQKAAGRWSLHDLVRRYFTEHSPEDPDATARLLHHYGQELFERTGQLQTASAEALSWFDAEAPTLVAVFRRAAALGSPDFPAAALGMGQFFYLRHLPDERVELLRAAVAATEDPVVRATLRVDLGNALLDAREHHAAAEEFRAVLAHLPDDPHAPHWERMAWSGLVTATTRAGDADGAAHARAGLAAHAERAAEVSGDDVLTMSRQAMALLDTGEHTAAETLLLRVLAEQAGPTWSRAVTLLTLSTCRQLRGDHAAATTTAEEGLAIARALGDDKLTGRLLVNLALSATLEQRWSRADALRAEVRAILDRADDSPDLDEVRAALAGVDELRARR</sequence>
<dbReference type="InterPro" id="IPR011990">
    <property type="entry name" value="TPR-like_helical_dom_sf"/>
</dbReference>
<dbReference type="InterPro" id="IPR027417">
    <property type="entry name" value="P-loop_NTPase"/>
</dbReference>
<dbReference type="PRINTS" id="PR00364">
    <property type="entry name" value="DISEASERSIST"/>
</dbReference>
<dbReference type="EMBL" id="MKQR01000026">
    <property type="protein sequence ID" value="OLR90702.1"/>
    <property type="molecule type" value="Genomic_DNA"/>
</dbReference>
<dbReference type="SUPFAM" id="SSF52540">
    <property type="entry name" value="P-loop containing nucleoside triphosphate hydrolases"/>
    <property type="match status" value="1"/>
</dbReference>
<dbReference type="Gene3D" id="1.25.40.10">
    <property type="entry name" value="Tetratricopeptide repeat domain"/>
    <property type="match status" value="2"/>
</dbReference>
<proteinExistence type="predicted"/>
<dbReference type="AlphaFoldDB" id="A0A1Q9LF87"/>
<comment type="caution">
    <text evidence="1">The sequence shown here is derived from an EMBL/GenBank/DDBJ whole genome shotgun (WGS) entry which is preliminary data.</text>
</comment>
<gene>
    <name evidence="1" type="ORF">BJP25_29335</name>
</gene>
<evidence type="ECO:0008006" key="3">
    <source>
        <dbReference type="Google" id="ProtNLM"/>
    </source>
</evidence>
<evidence type="ECO:0000313" key="1">
    <source>
        <dbReference type="EMBL" id="OLR90702.1"/>
    </source>
</evidence>
<name>A0A1Q9LF87_9PSEU</name>